<keyword evidence="6" id="KW-0256">Endoplasmic reticulum</keyword>
<comment type="subcellular location">
    <subcellularLocation>
        <location evidence="1">Endoplasmic reticulum membrane</location>
        <topology evidence="1">Multi-pass membrane protein</topology>
    </subcellularLocation>
</comment>
<proteinExistence type="inferred from homology"/>
<evidence type="ECO:0000256" key="2">
    <source>
        <dbReference type="ARBA" id="ARBA00004687"/>
    </source>
</evidence>
<name>A0A0C9WA95_9AGAM</name>
<dbReference type="GO" id="GO:0006506">
    <property type="term" value="P:GPI anchor biosynthetic process"/>
    <property type="evidence" value="ECO:0007669"/>
    <property type="project" value="UniProtKB-UniPathway"/>
</dbReference>
<keyword evidence="12" id="KW-1185">Reference proteome</keyword>
<evidence type="ECO:0000256" key="7">
    <source>
        <dbReference type="ARBA" id="ARBA00022989"/>
    </source>
</evidence>
<dbReference type="GO" id="GO:0016255">
    <property type="term" value="P:attachment of GPI anchor to protein"/>
    <property type="evidence" value="ECO:0007669"/>
    <property type="project" value="InterPro"/>
</dbReference>
<keyword evidence="8 9" id="KW-0472">Membrane</keyword>
<evidence type="ECO:0000313" key="11">
    <source>
        <dbReference type="EMBL" id="KIJ60017.1"/>
    </source>
</evidence>
<feature type="transmembrane region" description="Helical" evidence="9">
    <location>
        <begin position="117"/>
        <end position="138"/>
    </location>
</feature>
<dbReference type="UniPathway" id="UPA00196"/>
<sequence length="409" mass="45183">MDSSLFLPLLVSCRLVLAIVPIPLINEFQHDHQLSSPLTSYPRLKEGLWLYQHDVDPYAGGVFRHSPLLLSLFSTVLPPLPVIWALCDIVGAWALLRIWRARQRVGKGSSGRDSLVAAVYLLNPYLLLPSLALSTSTFENTALLLTLMLASEGNRSPALLALAFTTHLSLSTFLLVVPVLMLLVSSPVSQLASPRPFAGNLMTACKYAGEFIAYWLVLIGAASIMAGGGWGWVRETWGASLTLPDLAPNPGLWWYFFTEMFDHFRPFFLMVFSVHLVIYILPICIKFQHDTLYVSFLLVGILGIFKAYLTLADPGLFLSMFVLFPEVYPYLRHPIVTTLLHTHASLLLPLFHALWVTEGRGNANFYYAASLVMGVAGGAGVVDACFAGMRIAIGDVVEGERGKWEVVQE</sequence>
<feature type="transmembrane region" description="Helical" evidence="9">
    <location>
        <begin position="211"/>
        <end position="233"/>
    </location>
</feature>
<dbReference type="Pfam" id="PF06728">
    <property type="entry name" value="PIG-U"/>
    <property type="match status" value="1"/>
</dbReference>
<feature type="transmembrane region" description="Helical" evidence="9">
    <location>
        <begin position="338"/>
        <end position="355"/>
    </location>
</feature>
<evidence type="ECO:0008006" key="13">
    <source>
        <dbReference type="Google" id="ProtNLM"/>
    </source>
</evidence>
<feature type="transmembrane region" description="Helical" evidence="9">
    <location>
        <begin position="76"/>
        <end position="96"/>
    </location>
</feature>
<evidence type="ECO:0000256" key="1">
    <source>
        <dbReference type="ARBA" id="ARBA00004477"/>
    </source>
</evidence>
<keyword evidence="5 9" id="KW-0812">Transmembrane</keyword>
<comment type="pathway">
    <text evidence="2">Glycolipid biosynthesis; glycosylphosphatidylinositol-anchor biosynthesis.</text>
</comment>
<organism evidence="11 12">
    <name type="scientific">Hydnomerulius pinastri MD-312</name>
    <dbReference type="NCBI Taxonomy" id="994086"/>
    <lineage>
        <taxon>Eukaryota</taxon>
        <taxon>Fungi</taxon>
        <taxon>Dikarya</taxon>
        <taxon>Basidiomycota</taxon>
        <taxon>Agaricomycotina</taxon>
        <taxon>Agaricomycetes</taxon>
        <taxon>Agaricomycetidae</taxon>
        <taxon>Boletales</taxon>
        <taxon>Boletales incertae sedis</taxon>
        <taxon>Leucogyrophana</taxon>
    </lineage>
</organism>
<dbReference type="HOGENOM" id="CLU_030193_0_0_1"/>
<feature type="transmembrane region" description="Helical" evidence="9">
    <location>
        <begin position="267"/>
        <end position="285"/>
    </location>
</feature>
<evidence type="ECO:0000256" key="5">
    <source>
        <dbReference type="ARBA" id="ARBA00022692"/>
    </source>
</evidence>
<evidence type="ECO:0000256" key="9">
    <source>
        <dbReference type="SAM" id="Phobius"/>
    </source>
</evidence>
<feature type="transmembrane region" description="Helical" evidence="9">
    <location>
        <begin position="367"/>
        <end position="393"/>
    </location>
</feature>
<dbReference type="Proteomes" id="UP000053820">
    <property type="component" value="Unassembled WGS sequence"/>
</dbReference>
<feature type="transmembrane region" description="Helical" evidence="9">
    <location>
        <begin position="292"/>
        <end position="309"/>
    </location>
</feature>
<keyword evidence="10" id="KW-0732">Signal</keyword>
<reference evidence="11 12" key="1">
    <citation type="submission" date="2014-04" db="EMBL/GenBank/DDBJ databases">
        <title>Evolutionary Origins and Diversification of the Mycorrhizal Mutualists.</title>
        <authorList>
            <consortium name="DOE Joint Genome Institute"/>
            <consortium name="Mycorrhizal Genomics Consortium"/>
            <person name="Kohler A."/>
            <person name="Kuo A."/>
            <person name="Nagy L.G."/>
            <person name="Floudas D."/>
            <person name="Copeland A."/>
            <person name="Barry K.W."/>
            <person name="Cichocki N."/>
            <person name="Veneault-Fourrey C."/>
            <person name="LaButti K."/>
            <person name="Lindquist E.A."/>
            <person name="Lipzen A."/>
            <person name="Lundell T."/>
            <person name="Morin E."/>
            <person name="Murat C."/>
            <person name="Riley R."/>
            <person name="Ohm R."/>
            <person name="Sun H."/>
            <person name="Tunlid A."/>
            <person name="Henrissat B."/>
            <person name="Grigoriev I.V."/>
            <person name="Hibbett D.S."/>
            <person name="Martin F."/>
        </authorList>
    </citation>
    <scope>NUCLEOTIDE SEQUENCE [LARGE SCALE GENOMIC DNA]</scope>
    <source>
        <strain evidence="11 12">MD-312</strain>
    </source>
</reference>
<feature type="transmembrane region" description="Helical" evidence="9">
    <location>
        <begin position="158"/>
        <end position="184"/>
    </location>
</feature>
<evidence type="ECO:0000313" key="12">
    <source>
        <dbReference type="Proteomes" id="UP000053820"/>
    </source>
</evidence>
<dbReference type="GO" id="GO:0042765">
    <property type="term" value="C:GPI-anchor transamidase complex"/>
    <property type="evidence" value="ECO:0007669"/>
    <property type="project" value="InterPro"/>
</dbReference>
<dbReference type="PANTHER" id="PTHR13121">
    <property type="entry name" value="GPI TRANSAMIDASE COMPONENT PIG-U"/>
    <property type="match status" value="1"/>
</dbReference>
<feature type="chain" id="PRO_5002222221" description="PIG-U-domain-containing protein" evidence="10">
    <location>
        <begin position="19"/>
        <end position="409"/>
    </location>
</feature>
<protein>
    <recommendedName>
        <fullName evidence="13">PIG-U-domain-containing protein</fullName>
    </recommendedName>
</protein>
<keyword evidence="4" id="KW-0337">GPI-anchor biosynthesis</keyword>
<dbReference type="PANTHER" id="PTHR13121:SF0">
    <property type="entry name" value="PHOSPHATIDYLINOSITOL GLYCAN ANCHOR BIOSYNTHESIS CLASS U PROTEIN"/>
    <property type="match status" value="1"/>
</dbReference>
<comment type="similarity">
    <text evidence="3">Belongs to the PIGU family.</text>
</comment>
<accession>A0A0C9WA95</accession>
<evidence type="ECO:0000256" key="8">
    <source>
        <dbReference type="ARBA" id="ARBA00023136"/>
    </source>
</evidence>
<dbReference type="EMBL" id="KN839877">
    <property type="protein sequence ID" value="KIJ60017.1"/>
    <property type="molecule type" value="Genomic_DNA"/>
</dbReference>
<dbReference type="OrthoDB" id="549017at2759"/>
<evidence type="ECO:0000256" key="4">
    <source>
        <dbReference type="ARBA" id="ARBA00022502"/>
    </source>
</evidence>
<dbReference type="AlphaFoldDB" id="A0A0C9WA95"/>
<evidence type="ECO:0000256" key="3">
    <source>
        <dbReference type="ARBA" id="ARBA00010026"/>
    </source>
</evidence>
<dbReference type="InterPro" id="IPR009600">
    <property type="entry name" value="PIG-U"/>
</dbReference>
<keyword evidence="7 9" id="KW-1133">Transmembrane helix</keyword>
<evidence type="ECO:0000256" key="10">
    <source>
        <dbReference type="SAM" id="SignalP"/>
    </source>
</evidence>
<feature type="signal peptide" evidence="10">
    <location>
        <begin position="1"/>
        <end position="18"/>
    </location>
</feature>
<gene>
    <name evidence="11" type="ORF">HYDPIDRAFT_177584</name>
</gene>
<evidence type="ECO:0000256" key="6">
    <source>
        <dbReference type="ARBA" id="ARBA00022824"/>
    </source>
</evidence>